<feature type="region of interest" description="Disordered" evidence="1">
    <location>
        <begin position="1"/>
        <end position="69"/>
    </location>
</feature>
<accession>G2PHX3</accession>
<organism evidence="2 3">
    <name type="scientific">Streptomyces violaceusniger (strain Tu 4113)</name>
    <dbReference type="NCBI Taxonomy" id="653045"/>
    <lineage>
        <taxon>Bacteria</taxon>
        <taxon>Bacillati</taxon>
        <taxon>Actinomycetota</taxon>
        <taxon>Actinomycetes</taxon>
        <taxon>Kitasatosporales</taxon>
        <taxon>Streptomycetaceae</taxon>
        <taxon>Streptomyces</taxon>
        <taxon>Streptomyces violaceusniger group</taxon>
    </lineage>
</organism>
<proteinExistence type="predicted"/>
<keyword evidence="2" id="KW-0614">Plasmid</keyword>
<evidence type="ECO:0000256" key="1">
    <source>
        <dbReference type="SAM" id="MobiDB-lite"/>
    </source>
</evidence>
<dbReference type="Proteomes" id="UP000008703">
    <property type="component" value="Plasmid pSTRVI02"/>
</dbReference>
<dbReference type="HOGENOM" id="CLU_2262373_0_0_11"/>
<sequence length="103" mass="11009">MATSVGCRRPRKGGHGLGKSAVRKKMESAQSRAKKLGQGKVVVKHKTRPTHAQRRGQEKAAQQRKGVPAASAKLLMVCRARVIRSTGGVTRQSKPVGASASKR</sequence>
<keyword evidence="3" id="KW-1185">Reference proteome</keyword>
<feature type="compositionally biased region" description="Basic residues" evidence="1">
    <location>
        <begin position="32"/>
        <end position="54"/>
    </location>
</feature>
<evidence type="ECO:0000313" key="3">
    <source>
        <dbReference type="Proteomes" id="UP000008703"/>
    </source>
</evidence>
<protein>
    <submittedName>
        <fullName evidence="2">Uncharacterized protein</fullName>
    </submittedName>
</protein>
<dbReference type="RefSeq" id="WP_014043859.1">
    <property type="nucleotide sequence ID" value="NC_015952.1"/>
</dbReference>
<dbReference type="KEGG" id="svl:Strvi_0149"/>
<gene>
    <name evidence="2" type="ORF">Strvi_0149</name>
</gene>
<dbReference type="EMBL" id="CP002996">
    <property type="protein sequence ID" value="AEM88924.1"/>
    <property type="molecule type" value="Genomic_DNA"/>
</dbReference>
<evidence type="ECO:0000313" key="2">
    <source>
        <dbReference type="EMBL" id="AEM88924.1"/>
    </source>
</evidence>
<dbReference type="AlphaFoldDB" id="G2PHX3"/>
<geneLocation type="plasmid" evidence="2 3">
    <name>pSTRVI02</name>
</geneLocation>
<name>G2PHX3_STRV4</name>
<feature type="region of interest" description="Disordered" evidence="1">
    <location>
        <begin position="84"/>
        <end position="103"/>
    </location>
</feature>
<reference evidence="2" key="1">
    <citation type="submission" date="2011-08" db="EMBL/GenBank/DDBJ databases">
        <title>Complete sequence of plasmid 2 of Streptomyces violaceusniger Tu 4113.</title>
        <authorList>
            <consortium name="US DOE Joint Genome Institute"/>
            <person name="Lucas S."/>
            <person name="Han J."/>
            <person name="Lapidus A."/>
            <person name="Cheng J.-F."/>
            <person name="Goodwin L."/>
            <person name="Pitluck S."/>
            <person name="Peters L."/>
            <person name="Ivanova N."/>
            <person name="Daligault H."/>
            <person name="Detter J.C."/>
            <person name="Han C."/>
            <person name="Tapia R."/>
            <person name="Land M."/>
            <person name="Hauser L."/>
            <person name="Kyrpides N."/>
            <person name="Ivanova N."/>
            <person name="Pagani I."/>
            <person name="Hagen A."/>
            <person name="Katz L."/>
            <person name="Fiedler H.-P."/>
            <person name="Keasling J."/>
            <person name="Fortman J."/>
            <person name="Woyke T."/>
        </authorList>
    </citation>
    <scope>NUCLEOTIDE SEQUENCE [LARGE SCALE GENOMIC DNA]</scope>
    <source>
        <strain evidence="2">Tu 4113</strain>
        <plasmid evidence="2">pSTRVI02</plasmid>
    </source>
</reference>